<dbReference type="Proteomes" id="UP000261174">
    <property type="component" value="Unassembled WGS sequence"/>
</dbReference>
<accession>A0A3E1NMX5</accession>
<comment type="caution">
    <text evidence="1">The sequence shown here is derived from an EMBL/GenBank/DDBJ whole genome shotgun (WGS) entry which is preliminary data.</text>
</comment>
<name>A0A3E1NMX5_9BACT</name>
<dbReference type="EMBL" id="QTJV01000027">
    <property type="protein sequence ID" value="RFM29272.1"/>
    <property type="molecule type" value="Genomic_DNA"/>
</dbReference>
<protein>
    <submittedName>
        <fullName evidence="1">Uncharacterized protein</fullName>
    </submittedName>
</protein>
<evidence type="ECO:0000313" key="1">
    <source>
        <dbReference type="EMBL" id="RFM29272.1"/>
    </source>
</evidence>
<keyword evidence="2" id="KW-1185">Reference proteome</keyword>
<organism evidence="1 2">
    <name type="scientific">Chitinophaga silvisoli</name>
    <dbReference type="NCBI Taxonomy" id="2291814"/>
    <lineage>
        <taxon>Bacteria</taxon>
        <taxon>Pseudomonadati</taxon>
        <taxon>Bacteroidota</taxon>
        <taxon>Chitinophagia</taxon>
        <taxon>Chitinophagales</taxon>
        <taxon>Chitinophagaceae</taxon>
        <taxon>Chitinophaga</taxon>
    </lineage>
</organism>
<proteinExistence type="predicted"/>
<dbReference type="AlphaFoldDB" id="A0A3E1NMX5"/>
<reference evidence="1 2" key="1">
    <citation type="submission" date="2018-08" db="EMBL/GenBank/DDBJ databases">
        <title>Chitinophaga sp. K20C18050901, a novel bacterium isolated from forest soil.</title>
        <authorList>
            <person name="Wang C."/>
        </authorList>
    </citation>
    <scope>NUCLEOTIDE SEQUENCE [LARGE SCALE GENOMIC DNA]</scope>
    <source>
        <strain evidence="1 2">K20C18050901</strain>
    </source>
</reference>
<evidence type="ECO:0000313" key="2">
    <source>
        <dbReference type="Proteomes" id="UP000261174"/>
    </source>
</evidence>
<sequence length="96" mass="11282">MHVVQFLQRWQELRIVTAIAGGQYVRDLLHEILVLKAIETAGFLIMRIILDQCRDMMARWLLSQGCFCGKYFTCWLLSSYSPKGFNSFRELAENYE</sequence>
<gene>
    <name evidence="1" type="ORF">DXN04_33545</name>
</gene>